<feature type="transmembrane region" description="Helical" evidence="5">
    <location>
        <begin position="463"/>
        <end position="486"/>
    </location>
</feature>
<protein>
    <recommendedName>
        <fullName evidence="8">Divalent metal cation transporter MntH</fullName>
    </recommendedName>
</protein>
<reference evidence="6 7" key="1">
    <citation type="submission" date="2018-06" db="EMBL/GenBank/DDBJ databases">
        <title>Draft Genome Sequence of a Novel Marine Bacterium Related to the Verrucomicrobia.</title>
        <authorList>
            <person name="Vosseberg J."/>
            <person name="Martijn J."/>
            <person name="Ettema T.J.G."/>
        </authorList>
    </citation>
    <scope>NUCLEOTIDE SEQUENCE [LARGE SCALE GENOMIC DNA]</scope>
    <source>
        <strain evidence="6">TARA_B100001123</strain>
    </source>
</reference>
<feature type="transmembrane region" description="Helical" evidence="5">
    <location>
        <begin position="426"/>
        <end position="451"/>
    </location>
</feature>
<accession>A0A2Z4AF74</accession>
<evidence type="ECO:0000256" key="5">
    <source>
        <dbReference type="SAM" id="Phobius"/>
    </source>
</evidence>
<feature type="transmembrane region" description="Helical" evidence="5">
    <location>
        <begin position="291"/>
        <end position="312"/>
    </location>
</feature>
<evidence type="ECO:0000256" key="3">
    <source>
        <dbReference type="ARBA" id="ARBA00022989"/>
    </source>
</evidence>
<dbReference type="NCBIfam" id="NF037982">
    <property type="entry name" value="Nramp_1"/>
    <property type="match status" value="1"/>
</dbReference>
<gene>
    <name evidence="6" type="ORF">DF168_00798</name>
</gene>
<feature type="transmembrane region" description="Helical" evidence="5">
    <location>
        <begin position="52"/>
        <end position="78"/>
    </location>
</feature>
<comment type="subcellular location">
    <subcellularLocation>
        <location evidence="1">Membrane</location>
        <topology evidence="1">Multi-pass membrane protein</topology>
    </subcellularLocation>
</comment>
<feature type="transmembrane region" description="Helical" evidence="5">
    <location>
        <begin position="138"/>
        <end position="155"/>
    </location>
</feature>
<evidence type="ECO:0000313" key="6">
    <source>
        <dbReference type="EMBL" id="AWT59606.1"/>
    </source>
</evidence>
<keyword evidence="3 5" id="KW-1133">Transmembrane helix</keyword>
<feature type="transmembrane region" description="Helical" evidence="5">
    <location>
        <begin position="20"/>
        <end position="40"/>
    </location>
</feature>
<feature type="transmembrane region" description="Helical" evidence="5">
    <location>
        <begin position="167"/>
        <end position="184"/>
    </location>
</feature>
<evidence type="ECO:0000313" key="7">
    <source>
        <dbReference type="Proteomes" id="UP000247465"/>
    </source>
</evidence>
<dbReference type="EMBL" id="CP029803">
    <property type="protein sequence ID" value="AWT59606.1"/>
    <property type="molecule type" value="Genomic_DNA"/>
</dbReference>
<evidence type="ECO:0008006" key="8">
    <source>
        <dbReference type="Google" id="ProtNLM"/>
    </source>
</evidence>
<organism evidence="6 7">
    <name type="scientific">Candidatus Moanibacter tarae</name>
    <dbReference type="NCBI Taxonomy" id="2200854"/>
    <lineage>
        <taxon>Bacteria</taxon>
        <taxon>Pseudomonadati</taxon>
        <taxon>Verrucomicrobiota</taxon>
        <taxon>Opitutia</taxon>
        <taxon>Puniceicoccales</taxon>
        <taxon>Puniceicoccales incertae sedis</taxon>
        <taxon>Candidatus Moanibacter</taxon>
    </lineage>
</organism>
<dbReference type="Proteomes" id="UP000247465">
    <property type="component" value="Chromosome"/>
</dbReference>
<name>A0A2Z4AF74_9BACT</name>
<feature type="transmembrane region" description="Helical" evidence="5">
    <location>
        <begin position="99"/>
        <end position="132"/>
    </location>
</feature>
<keyword evidence="2 5" id="KW-0812">Transmembrane</keyword>
<evidence type="ECO:0000256" key="1">
    <source>
        <dbReference type="ARBA" id="ARBA00004141"/>
    </source>
</evidence>
<dbReference type="KEGG" id="mtar:DF168_00798"/>
<dbReference type="InterPro" id="IPR001046">
    <property type="entry name" value="NRAMP_fam"/>
</dbReference>
<dbReference type="AlphaFoldDB" id="A0A2Z4AF74"/>
<evidence type="ECO:0000256" key="4">
    <source>
        <dbReference type="ARBA" id="ARBA00023136"/>
    </source>
</evidence>
<feature type="transmembrane region" description="Helical" evidence="5">
    <location>
        <begin position="393"/>
        <end position="414"/>
    </location>
</feature>
<dbReference type="GO" id="GO:0046873">
    <property type="term" value="F:metal ion transmembrane transporter activity"/>
    <property type="evidence" value="ECO:0007669"/>
    <property type="project" value="InterPro"/>
</dbReference>
<dbReference type="Pfam" id="PF01566">
    <property type="entry name" value="Nramp"/>
    <property type="match status" value="1"/>
</dbReference>
<keyword evidence="4 5" id="KW-0472">Membrane</keyword>
<dbReference type="GO" id="GO:0016020">
    <property type="term" value="C:membrane"/>
    <property type="evidence" value="ECO:0007669"/>
    <property type="project" value="UniProtKB-SubCell"/>
</dbReference>
<sequence length="494" mass="54736">MDQKEKRYPQLAPELRSRKISHFLTFFGPGAIIASVTIGSGETVWASRSGAIFGYAMFWAFSLFCITKGVQVYSAARYMTLTGEHPMERWAFLPGPKMWFPGFIGLVLIIAFPFYLSSLPIMLGSISSWILFDDPGKYAHLIALAFIVFLIFLTLRQTYGFLEHVQSLIIGVMLIVMLIAAIAVKPDWVAVLLGSVLPQFPEYPGWVVKNPSFVDRTLIIELVAYMGVMGGGVQDYVGYVGMLREKAWGLIGRVKEGPRNKSELKPIPISVDPENIALGKGWLKAPLIDTVVSFSSVFIFTGAFLILGATLLNPREIVPSGMNLYNHQVIFLTELHPGETVKLLLAGLYKAGVLVAIFGTVYGAYELYVRTTYECVRTLSPKLRDLRLDKVRIWILTYTGIAGSLLVLVAWWTAVKDPEGGGWNPISIMTIPLHVTGVLLAGPWCFAMIWADRKFLPKPFQMNGFLVVMNIVCGVAFVVFGVLAVYDDIQSLIG</sequence>
<proteinExistence type="predicted"/>
<evidence type="ECO:0000256" key="2">
    <source>
        <dbReference type="ARBA" id="ARBA00022692"/>
    </source>
</evidence>